<evidence type="ECO:0000313" key="3">
    <source>
        <dbReference type="Proteomes" id="UP000092445"/>
    </source>
</evidence>
<evidence type="ECO:0000313" key="2">
    <source>
        <dbReference type="EnsemblMetazoa" id="GPAI002923-PA"/>
    </source>
</evidence>
<feature type="signal peptide" evidence="1">
    <location>
        <begin position="1"/>
        <end position="19"/>
    </location>
</feature>
<dbReference type="EnsemblMetazoa" id="GPAI002923-RA">
    <property type="protein sequence ID" value="GPAI002923-PA"/>
    <property type="gene ID" value="GPAI002923"/>
</dbReference>
<evidence type="ECO:0000256" key="1">
    <source>
        <dbReference type="SAM" id="SignalP"/>
    </source>
</evidence>
<organism evidence="2 3">
    <name type="scientific">Glossina pallidipes</name>
    <name type="common">Tsetse fly</name>
    <dbReference type="NCBI Taxonomy" id="7398"/>
    <lineage>
        <taxon>Eukaryota</taxon>
        <taxon>Metazoa</taxon>
        <taxon>Ecdysozoa</taxon>
        <taxon>Arthropoda</taxon>
        <taxon>Hexapoda</taxon>
        <taxon>Insecta</taxon>
        <taxon>Pterygota</taxon>
        <taxon>Neoptera</taxon>
        <taxon>Endopterygota</taxon>
        <taxon>Diptera</taxon>
        <taxon>Brachycera</taxon>
        <taxon>Muscomorpha</taxon>
        <taxon>Hippoboscoidea</taxon>
        <taxon>Glossinidae</taxon>
        <taxon>Glossina</taxon>
    </lineage>
</organism>
<keyword evidence="1" id="KW-0732">Signal</keyword>
<dbReference type="AlphaFoldDB" id="A0A1A9Z3N7"/>
<reference evidence="3" key="1">
    <citation type="submission" date="2014-03" db="EMBL/GenBank/DDBJ databases">
        <authorList>
            <person name="Aksoy S."/>
            <person name="Warren W."/>
            <person name="Wilson R.K."/>
        </authorList>
    </citation>
    <scope>NUCLEOTIDE SEQUENCE [LARGE SCALE GENOMIC DNA]</scope>
    <source>
        <strain evidence="3">IAEA</strain>
    </source>
</reference>
<dbReference type="Proteomes" id="UP000092445">
    <property type="component" value="Unassembled WGS sequence"/>
</dbReference>
<name>A0A1A9Z3N7_GLOPL</name>
<reference evidence="2" key="2">
    <citation type="submission" date="2020-05" db="UniProtKB">
        <authorList>
            <consortium name="EnsemblMetazoa"/>
        </authorList>
    </citation>
    <scope>IDENTIFICATION</scope>
    <source>
        <strain evidence="2">IAEA</strain>
    </source>
</reference>
<sequence length="88" mass="9785">MTTSLLFAWLTELIGVKQGRVILIQENDVVDGNAVQPPLGWNGSIKRVSRSQVAKNGVHRMTEAKTPLFSTFLGLFRALLKQQPFGFD</sequence>
<proteinExistence type="predicted"/>
<protein>
    <submittedName>
        <fullName evidence="2">Uncharacterized protein</fullName>
    </submittedName>
</protein>
<accession>A0A1A9Z3N7</accession>
<keyword evidence="3" id="KW-1185">Reference proteome</keyword>
<dbReference type="VEuPathDB" id="VectorBase:GPAI002923"/>
<feature type="chain" id="PRO_5008402543" evidence="1">
    <location>
        <begin position="20"/>
        <end position="88"/>
    </location>
</feature>